<evidence type="ECO:0000256" key="1">
    <source>
        <dbReference type="ARBA" id="ARBA00011955"/>
    </source>
</evidence>
<dbReference type="Gene3D" id="3.10.520.10">
    <property type="entry name" value="ApbE-like domains"/>
    <property type="match status" value="1"/>
</dbReference>
<dbReference type="EC" id="2.7.1.180" evidence="1 10"/>
<gene>
    <name evidence="12" type="ORF">U14_04708</name>
</gene>
<keyword evidence="6 10" id="KW-0274">FAD</keyword>
<evidence type="ECO:0000256" key="9">
    <source>
        <dbReference type="ARBA" id="ARBA00048540"/>
    </source>
</evidence>
<evidence type="ECO:0000256" key="3">
    <source>
        <dbReference type="ARBA" id="ARBA00022630"/>
    </source>
</evidence>
<dbReference type="GO" id="GO:0016740">
    <property type="term" value="F:transferase activity"/>
    <property type="evidence" value="ECO:0007669"/>
    <property type="project" value="UniProtKB-UniRule"/>
</dbReference>
<evidence type="ECO:0000256" key="7">
    <source>
        <dbReference type="ARBA" id="ARBA00022842"/>
    </source>
</evidence>
<dbReference type="GO" id="GO:0046872">
    <property type="term" value="F:metal ion binding"/>
    <property type="evidence" value="ECO:0007669"/>
    <property type="project" value="UniProtKB-UniRule"/>
</dbReference>
<reference evidence="12" key="1">
    <citation type="journal article" date="2015" name="PeerJ">
        <title>First genomic representation of candidate bacterial phylum KSB3 points to enhanced environmental sensing as a trigger of wastewater bulking.</title>
        <authorList>
            <person name="Sekiguchi Y."/>
            <person name="Ohashi A."/>
            <person name="Parks D.H."/>
            <person name="Yamauchi T."/>
            <person name="Tyson G.W."/>
            <person name="Hugenholtz P."/>
        </authorList>
    </citation>
    <scope>NUCLEOTIDE SEQUENCE [LARGE SCALE GENOMIC DNA]</scope>
</reference>
<evidence type="ECO:0000256" key="5">
    <source>
        <dbReference type="ARBA" id="ARBA00022723"/>
    </source>
</evidence>
<dbReference type="EMBL" id="DF820459">
    <property type="protein sequence ID" value="GAK53443.1"/>
    <property type="molecule type" value="Genomic_DNA"/>
</dbReference>
<comment type="catalytic activity">
    <reaction evidence="9 10">
        <text>L-threonyl-[protein] + FAD = FMN-L-threonyl-[protein] + AMP + H(+)</text>
        <dbReference type="Rhea" id="RHEA:36847"/>
        <dbReference type="Rhea" id="RHEA-COMP:11060"/>
        <dbReference type="Rhea" id="RHEA-COMP:11061"/>
        <dbReference type="ChEBI" id="CHEBI:15378"/>
        <dbReference type="ChEBI" id="CHEBI:30013"/>
        <dbReference type="ChEBI" id="CHEBI:57692"/>
        <dbReference type="ChEBI" id="CHEBI:74257"/>
        <dbReference type="ChEBI" id="CHEBI:456215"/>
        <dbReference type="EC" id="2.7.1.180"/>
    </reaction>
</comment>
<feature type="binding site" evidence="11">
    <location>
        <position position="285"/>
    </location>
    <ligand>
        <name>Mg(2+)</name>
        <dbReference type="ChEBI" id="CHEBI:18420"/>
    </ligand>
</feature>
<dbReference type="SUPFAM" id="SSF143631">
    <property type="entry name" value="ApbE-like"/>
    <property type="match status" value="1"/>
</dbReference>
<feature type="binding site" evidence="11">
    <location>
        <position position="289"/>
    </location>
    <ligand>
        <name>Mg(2+)</name>
        <dbReference type="ChEBI" id="CHEBI:18420"/>
    </ligand>
</feature>
<dbReference type="HOGENOM" id="CLU_044403_5_1_0"/>
<protein>
    <recommendedName>
        <fullName evidence="2 10">FAD:protein FMN transferase</fullName>
        <ecNumber evidence="1 10">2.7.1.180</ecNumber>
    </recommendedName>
    <alternativeName>
        <fullName evidence="8 10">Flavin transferase</fullName>
    </alternativeName>
</protein>
<keyword evidence="12" id="KW-0449">Lipoprotein</keyword>
<keyword evidence="7 10" id="KW-0460">Magnesium</keyword>
<dbReference type="InterPro" id="IPR024932">
    <property type="entry name" value="ApbE"/>
</dbReference>
<dbReference type="PIRSF" id="PIRSF006268">
    <property type="entry name" value="ApbE"/>
    <property type="match status" value="1"/>
</dbReference>
<dbReference type="Pfam" id="PF02424">
    <property type="entry name" value="ApbE"/>
    <property type="match status" value="1"/>
</dbReference>
<evidence type="ECO:0000313" key="12">
    <source>
        <dbReference type="EMBL" id="GAK53443.1"/>
    </source>
</evidence>
<comment type="cofactor">
    <cofactor evidence="11">
        <name>Mg(2+)</name>
        <dbReference type="ChEBI" id="CHEBI:18420"/>
    </cofactor>
    <cofactor evidence="11">
        <name>Mn(2+)</name>
        <dbReference type="ChEBI" id="CHEBI:29035"/>
    </cofactor>
    <text evidence="11">Magnesium. Can also use manganese.</text>
</comment>
<evidence type="ECO:0000256" key="2">
    <source>
        <dbReference type="ARBA" id="ARBA00016337"/>
    </source>
</evidence>
<keyword evidence="13" id="KW-1185">Reference proteome</keyword>
<name>A0A0S6W5N8_9BACT</name>
<dbReference type="PANTHER" id="PTHR30040:SF2">
    <property type="entry name" value="FAD:PROTEIN FMN TRANSFERASE"/>
    <property type="match status" value="1"/>
</dbReference>
<keyword evidence="3 10" id="KW-0285">Flavoprotein</keyword>
<evidence type="ECO:0000256" key="10">
    <source>
        <dbReference type="PIRNR" id="PIRNR006268"/>
    </source>
</evidence>
<evidence type="ECO:0000256" key="4">
    <source>
        <dbReference type="ARBA" id="ARBA00022679"/>
    </source>
</evidence>
<dbReference type="PANTHER" id="PTHR30040">
    <property type="entry name" value="THIAMINE BIOSYNTHESIS LIPOPROTEIN APBE"/>
    <property type="match status" value="1"/>
</dbReference>
<organism evidence="12">
    <name type="scientific">Candidatus Moduliflexus flocculans</name>
    <dbReference type="NCBI Taxonomy" id="1499966"/>
    <lineage>
        <taxon>Bacteria</taxon>
        <taxon>Candidatus Moduliflexota</taxon>
        <taxon>Candidatus Moduliflexia</taxon>
        <taxon>Candidatus Moduliflexales</taxon>
        <taxon>Candidatus Moduliflexaceae</taxon>
    </lineage>
</organism>
<dbReference type="AlphaFoldDB" id="A0A0S6W5N8"/>
<dbReference type="STRING" id="1499966.U14_04708"/>
<accession>A0A0S6W5N8</accession>
<dbReference type="InterPro" id="IPR003374">
    <property type="entry name" value="ApbE-like_sf"/>
</dbReference>
<dbReference type="Proteomes" id="UP000030700">
    <property type="component" value="Unassembled WGS sequence"/>
</dbReference>
<comment type="similarity">
    <text evidence="10">Belongs to the ApbE family.</text>
</comment>
<feature type="binding site" evidence="11">
    <location>
        <position position="174"/>
    </location>
    <ligand>
        <name>Mg(2+)</name>
        <dbReference type="ChEBI" id="CHEBI:18420"/>
    </ligand>
</feature>
<keyword evidence="4 10" id="KW-0808">Transferase</keyword>
<proteinExistence type="inferred from homology"/>
<evidence type="ECO:0000256" key="6">
    <source>
        <dbReference type="ARBA" id="ARBA00022827"/>
    </source>
</evidence>
<keyword evidence="5 10" id="KW-0479">Metal-binding</keyword>
<evidence type="ECO:0000256" key="8">
    <source>
        <dbReference type="ARBA" id="ARBA00031306"/>
    </source>
</evidence>
<evidence type="ECO:0000256" key="11">
    <source>
        <dbReference type="PIRSR" id="PIRSR006268-2"/>
    </source>
</evidence>
<sequence>MTLFLFSLVLLFGMGRYYYLHAQPRSEAFAQSRLLLDTVVDIQVLSSDEQRANQAIAAAYAEMQRIEGVFSRYQEGSQIFSLNKNAGIESVAVSSEVRDMLQRAKEYGLLTDGLFNVTIGALVDLWGIGTEHERVPSENEIRQTLPRINLAALELDQTQNVSITQPGGSVDLGGIGKGYAIDRAWQTLKDQGIEKALINAGGNIRCLGTRADGKPWRIGIRHPRQEGILGVIEVTEKAVATSGDYERYFVKDGMRYHHILDPRTGKPAQGCQSVTILAPTAEMADMLSTAVFIMGADAGMRFIEAQRDVEAMIVGTDGTPVFSAGFVLSAK</sequence>
<evidence type="ECO:0000313" key="13">
    <source>
        <dbReference type="Proteomes" id="UP000030700"/>
    </source>
</evidence>